<proteinExistence type="predicted"/>
<name>A0A6C0II31_9ZZZZ</name>
<sequence>MSIFENPVDFWEKNKIPTLDPFFKYIIFKIT</sequence>
<reference evidence="1" key="1">
    <citation type="journal article" date="2020" name="Nature">
        <title>Giant virus diversity and host interactions through global metagenomics.</title>
        <authorList>
            <person name="Schulz F."/>
            <person name="Roux S."/>
            <person name="Paez-Espino D."/>
            <person name="Jungbluth S."/>
            <person name="Walsh D.A."/>
            <person name="Denef V.J."/>
            <person name="McMahon K.D."/>
            <person name="Konstantinidis K.T."/>
            <person name="Eloe-Fadrosh E.A."/>
            <person name="Kyrpides N.C."/>
            <person name="Woyke T."/>
        </authorList>
    </citation>
    <scope>NUCLEOTIDE SEQUENCE</scope>
    <source>
        <strain evidence="1">GVMAG-M-3300023184-72</strain>
    </source>
</reference>
<dbReference type="AlphaFoldDB" id="A0A6C0II31"/>
<accession>A0A6C0II31</accession>
<dbReference type="EMBL" id="MN740163">
    <property type="protein sequence ID" value="QHT91183.1"/>
    <property type="molecule type" value="Genomic_DNA"/>
</dbReference>
<evidence type="ECO:0000313" key="1">
    <source>
        <dbReference type="EMBL" id="QHT91183.1"/>
    </source>
</evidence>
<organism evidence="1">
    <name type="scientific">viral metagenome</name>
    <dbReference type="NCBI Taxonomy" id="1070528"/>
    <lineage>
        <taxon>unclassified sequences</taxon>
        <taxon>metagenomes</taxon>
        <taxon>organismal metagenomes</taxon>
    </lineage>
</organism>
<protein>
    <submittedName>
        <fullName evidence="1">Uncharacterized protein</fullName>
    </submittedName>
</protein>